<keyword evidence="1" id="KW-0175">Coiled coil</keyword>
<evidence type="ECO:0008006" key="5">
    <source>
        <dbReference type="Google" id="ProtNLM"/>
    </source>
</evidence>
<gene>
    <name evidence="3" type="ORF">Poli38472_014720</name>
</gene>
<proteinExistence type="predicted"/>
<dbReference type="EMBL" id="SPLM01000151">
    <property type="protein sequence ID" value="TMW54949.1"/>
    <property type="molecule type" value="Genomic_DNA"/>
</dbReference>
<accession>A0A8K1C201</accession>
<comment type="caution">
    <text evidence="3">The sequence shown here is derived from an EMBL/GenBank/DDBJ whole genome shotgun (WGS) entry which is preliminary data.</text>
</comment>
<evidence type="ECO:0000313" key="4">
    <source>
        <dbReference type="Proteomes" id="UP000794436"/>
    </source>
</evidence>
<reference evidence="3" key="1">
    <citation type="submission" date="2019-03" db="EMBL/GenBank/DDBJ databases">
        <title>Long read genome sequence of the mycoparasitic Pythium oligandrum ATCC 38472 isolated from sugarbeet rhizosphere.</title>
        <authorList>
            <person name="Gaulin E."/>
        </authorList>
    </citation>
    <scope>NUCLEOTIDE SEQUENCE</scope>
    <source>
        <strain evidence="3">ATCC 38472_TT</strain>
    </source>
</reference>
<keyword evidence="4" id="KW-1185">Reference proteome</keyword>
<protein>
    <recommendedName>
        <fullName evidence="5">BZIP domain-containing protein</fullName>
    </recommendedName>
</protein>
<evidence type="ECO:0000256" key="2">
    <source>
        <dbReference type="SAM" id="MobiDB-lite"/>
    </source>
</evidence>
<dbReference type="OrthoDB" id="119411at2759"/>
<evidence type="ECO:0000256" key="1">
    <source>
        <dbReference type="SAM" id="Coils"/>
    </source>
</evidence>
<organism evidence="3 4">
    <name type="scientific">Pythium oligandrum</name>
    <name type="common">Mycoparasitic fungus</name>
    <dbReference type="NCBI Taxonomy" id="41045"/>
    <lineage>
        <taxon>Eukaryota</taxon>
        <taxon>Sar</taxon>
        <taxon>Stramenopiles</taxon>
        <taxon>Oomycota</taxon>
        <taxon>Peronosporomycetes</taxon>
        <taxon>Pythiales</taxon>
        <taxon>Pythiaceae</taxon>
        <taxon>Pythium</taxon>
    </lineage>
</organism>
<name>A0A8K1C201_PYTOL</name>
<dbReference type="Proteomes" id="UP000794436">
    <property type="component" value="Unassembled WGS sequence"/>
</dbReference>
<evidence type="ECO:0000313" key="3">
    <source>
        <dbReference type="EMBL" id="TMW54949.1"/>
    </source>
</evidence>
<feature type="region of interest" description="Disordered" evidence="2">
    <location>
        <begin position="51"/>
        <end position="85"/>
    </location>
</feature>
<sequence>MAMYANAGAPYATLEPLSAMDDAAPDPAVLFADELALQLGDLPALLDDAEPIAPVDVTPPPPPDKPRRGRKTISPQERADRRRKQHRELVARGRARVRERVASLKEQLAGYQKSIDKVKTAFHSRWSQPSSDATSDNESHDPLQARYVEAVVEQEHLRAENEYLEERIDQHLRLEDAVFLAAAENEYEERHDPAEANQHQLLRHRGFWTFFARDNEPFYYEPYLAERCDELLRAMYRKASRLDVAFVNKQLPTVCVDCFGWKVQRILEPTNKCMLRFHLTKRVRAQNSTEHMRTLAFETWNILNTPSLYTQLYRTAVVVHMLQRVDDFTSVLIRNMPDRERSLSLRCFNLMRLVSDHDSLGRPRMSILVLVMSPQDEVDAERQAAHGVHYIRNAFTYMSFVDVAGEGVEITYGGTGDCLSEVHATFLLVELACVWFRWEQMVMPQRLVTVA</sequence>
<dbReference type="AlphaFoldDB" id="A0A8K1C201"/>
<feature type="coiled-coil region" evidence="1">
    <location>
        <begin position="94"/>
        <end position="121"/>
    </location>
</feature>